<evidence type="ECO:0000256" key="5">
    <source>
        <dbReference type="ARBA" id="ARBA00022801"/>
    </source>
</evidence>
<dbReference type="Proteomes" id="UP000887567">
    <property type="component" value="Unplaced"/>
</dbReference>
<feature type="domain" description="Ubiquitin-like protease family profile" evidence="6">
    <location>
        <begin position="1"/>
        <end position="69"/>
    </location>
</feature>
<keyword evidence="5" id="KW-0378">Hydrolase</keyword>
<evidence type="ECO:0000256" key="4">
    <source>
        <dbReference type="ARBA" id="ARBA00022786"/>
    </source>
</evidence>
<evidence type="ECO:0000313" key="7">
    <source>
        <dbReference type="EnsemblMetazoa" id="XP_028517281.1"/>
    </source>
</evidence>
<dbReference type="GO" id="GO:0005737">
    <property type="term" value="C:cytoplasm"/>
    <property type="evidence" value="ECO:0007669"/>
    <property type="project" value="TreeGrafter"/>
</dbReference>
<dbReference type="SUPFAM" id="SSF54001">
    <property type="entry name" value="Cysteine proteinases"/>
    <property type="match status" value="1"/>
</dbReference>
<evidence type="ECO:0000256" key="3">
    <source>
        <dbReference type="ARBA" id="ARBA00022670"/>
    </source>
</evidence>
<keyword evidence="8" id="KW-1185">Reference proteome</keyword>
<sequence>MDSMNSSRSGKVTKFRATAVDYVQRFLKEEWKERFNKTFPAARLVYPLVPQQPNCYDCGVYVLKFAEYFIKSPFQSVPHSMDLKQWFTQQDVNNLRDQMLSTLSSL</sequence>
<dbReference type="GO" id="GO:0070139">
    <property type="term" value="F:SUMO-specific endopeptidase activity"/>
    <property type="evidence" value="ECO:0007669"/>
    <property type="project" value="TreeGrafter"/>
</dbReference>
<protein>
    <recommendedName>
        <fullName evidence="6">Ubiquitin-like protease family profile domain-containing protein</fullName>
    </recommendedName>
</protein>
<evidence type="ECO:0000259" key="6">
    <source>
        <dbReference type="PROSITE" id="PS50600"/>
    </source>
</evidence>
<dbReference type="Gene3D" id="1.10.418.20">
    <property type="match status" value="1"/>
</dbReference>
<dbReference type="PANTHER" id="PTHR46896">
    <property type="entry name" value="SENTRIN-SPECIFIC PROTEASE"/>
    <property type="match status" value="1"/>
</dbReference>
<dbReference type="RefSeq" id="XP_028517281.1">
    <property type="nucleotide sequence ID" value="XM_028661480.1"/>
</dbReference>
<comment type="similarity">
    <text evidence="1">Belongs to the peptidase C48 family.</text>
</comment>
<accession>A0A913YT48</accession>
<dbReference type="Pfam" id="PF02902">
    <property type="entry name" value="Peptidase_C48"/>
    <property type="match status" value="1"/>
</dbReference>
<dbReference type="InterPro" id="IPR051947">
    <property type="entry name" value="Sentrin-specific_protease"/>
</dbReference>
<dbReference type="OrthoDB" id="5065855at2759"/>
<evidence type="ECO:0000313" key="8">
    <source>
        <dbReference type="Proteomes" id="UP000887567"/>
    </source>
</evidence>
<dbReference type="GO" id="GO:0006508">
    <property type="term" value="P:proteolysis"/>
    <property type="evidence" value="ECO:0007669"/>
    <property type="project" value="UniProtKB-KW"/>
</dbReference>
<keyword evidence="4" id="KW-0833">Ubl conjugation pathway</keyword>
<organism evidence="7 8">
    <name type="scientific">Exaiptasia diaphana</name>
    <name type="common">Tropical sea anemone</name>
    <name type="synonym">Aiptasia pulchella</name>
    <dbReference type="NCBI Taxonomy" id="2652724"/>
    <lineage>
        <taxon>Eukaryota</taxon>
        <taxon>Metazoa</taxon>
        <taxon>Cnidaria</taxon>
        <taxon>Anthozoa</taxon>
        <taxon>Hexacorallia</taxon>
        <taxon>Actiniaria</taxon>
        <taxon>Aiptasiidae</taxon>
        <taxon>Exaiptasia</taxon>
    </lineage>
</organism>
<dbReference type="InterPro" id="IPR003653">
    <property type="entry name" value="Peptidase_C48_C"/>
</dbReference>
<dbReference type="GeneID" id="114575851"/>
<dbReference type="PROSITE" id="PS50600">
    <property type="entry name" value="ULP_PROTEASE"/>
    <property type="match status" value="1"/>
</dbReference>
<keyword evidence="2" id="KW-0597">Phosphoprotein</keyword>
<dbReference type="GO" id="GO:0016926">
    <property type="term" value="P:protein desumoylation"/>
    <property type="evidence" value="ECO:0007669"/>
    <property type="project" value="TreeGrafter"/>
</dbReference>
<dbReference type="GO" id="GO:0005634">
    <property type="term" value="C:nucleus"/>
    <property type="evidence" value="ECO:0007669"/>
    <property type="project" value="TreeGrafter"/>
</dbReference>
<dbReference type="EnsemblMetazoa" id="XM_028661480.1">
    <property type="protein sequence ID" value="XP_028517281.1"/>
    <property type="gene ID" value="LOC114575851"/>
</dbReference>
<dbReference type="InterPro" id="IPR038765">
    <property type="entry name" value="Papain-like_cys_pep_sf"/>
</dbReference>
<dbReference type="KEGG" id="epa:114575851"/>
<dbReference type="PANTHER" id="PTHR46896:SF3">
    <property type="entry name" value="FI06413P-RELATED"/>
    <property type="match status" value="1"/>
</dbReference>
<name>A0A913YT48_EXADI</name>
<reference evidence="7" key="1">
    <citation type="submission" date="2022-11" db="UniProtKB">
        <authorList>
            <consortium name="EnsemblMetazoa"/>
        </authorList>
    </citation>
    <scope>IDENTIFICATION</scope>
</reference>
<dbReference type="AlphaFoldDB" id="A0A913YT48"/>
<evidence type="ECO:0000256" key="1">
    <source>
        <dbReference type="ARBA" id="ARBA00005234"/>
    </source>
</evidence>
<proteinExistence type="inferred from homology"/>
<evidence type="ECO:0000256" key="2">
    <source>
        <dbReference type="ARBA" id="ARBA00022553"/>
    </source>
</evidence>
<keyword evidence="3" id="KW-0645">Protease</keyword>